<evidence type="ECO:0000313" key="5">
    <source>
        <dbReference type="Proteomes" id="UP000001396"/>
    </source>
</evidence>
<keyword evidence="1" id="KW-0472">Membrane</keyword>
<reference evidence="4 5" key="1">
    <citation type="journal article" date="2011" name="Genome Res.">
        <title>Phylogeny-wide analysis of social amoeba genomes highlights ancient origins for complex intercellular communication.</title>
        <authorList>
            <person name="Heidel A.J."/>
            <person name="Lawal H.M."/>
            <person name="Felder M."/>
            <person name="Schilde C."/>
            <person name="Helps N.R."/>
            <person name="Tunggal B."/>
            <person name="Rivero F."/>
            <person name="John U."/>
            <person name="Schleicher M."/>
            <person name="Eichinger L."/>
            <person name="Platzer M."/>
            <person name="Noegel A.A."/>
            <person name="Schaap P."/>
            <person name="Gloeckner G."/>
        </authorList>
    </citation>
    <scope>NUCLEOTIDE SEQUENCE [LARGE SCALE GENOMIC DNA]</scope>
    <source>
        <strain evidence="5">ATCC 26659 / Pp 5 / PN500</strain>
    </source>
</reference>
<dbReference type="EMBL" id="ADBJ01000044">
    <property type="protein sequence ID" value="EFA76999.1"/>
    <property type="molecule type" value="Genomic_DNA"/>
</dbReference>
<dbReference type="STRING" id="670386.D3BNP8"/>
<dbReference type="InParanoid" id="D3BNP8"/>
<feature type="chain" id="PRO_5003041351" description="IPT/TIG domain-containing protein" evidence="2">
    <location>
        <begin position="24"/>
        <end position="747"/>
    </location>
</feature>
<feature type="signal peptide" evidence="2">
    <location>
        <begin position="1"/>
        <end position="23"/>
    </location>
</feature>
<accession>D3BNP8</accession>
<dbReference type="Proteomes" id="UP000001396">
    <property type="component" value="Unassembled WGS sequence"/>
</dbReference>
<evidence type="ECO:0000313" key="4">
    <source>
        <dbReference type="EMBL" id="EFA76999.1"/>
    </source>
</evidence>
<dbReference type="SUPFAM" id="SSF81296">
    <property type="entry name" value="E set domains"/>
    <property type="match status" value="1"/>
</dbReference>
<feature type="transmembrane region" description="Helical" evidence="1">
    <location>
        <begin position="710"/>
        <end position="732"/>
    </location>
</feature>
<keyword evidence="1" id="KW-1133">Transmembrane helix</keyword>
<protein>
    <recommendedName>
        <fullName evidence="3">IPT/TIG domain-containing protein</fullName>
    </recommendedName>
</protein>
<keyword evidence="2" id="KW-0732">Signal</keyword>
<name>D3BNP8_HETP5</name>
<keyword evidence="5" id="KW-1185">Reference proteome</keyword>
<gene>
    <name evidence="4" type="ORF">PPL_09751</name>
</gene>
<dbReference type="InterPro" id="IPR002909">
    <property type="entry name" value="IPT_dom"/>
</dbReference>
<dbReference type="AlphaFoldDB" id="D3BNP8"/>
<keyword evidence="1" id="KW-0812">Transmembrane</keyword>
<dbReference type="InterPro" id="IPR014756">
    <property type="entry name" value="Ig_E-set"/>
</dbReference>
<organism evidence="4 5">
    <name type="scientific">Heterostelium pallidum (strain ATCC 26659 / Pp 5 / PN500)</name>
    <name type="common">Cellular slime mold</name>
    <name type="synonym">Polysphondylium pallidum</name>
    <dbReference type="NCBI Taxonomy" id="670386"/>
    <lineage>
        <taxon>Eukaryota</taxon>
        <taxon>Amoebozoa</taxon>
        <taxon>Evosea</taxon>
        <taxon>Eumycetozoa</taxon>
        <taxon>Dictyostelia</taxon>
        <taxon>Acytosteliales</taxon>
        <taxon>Acytosteliaceae</taxon>
        <taxon>Heterostelium</taxon>
    </lineage>
</organism>
<dbReference type="PANTHER" id="PTHR24032">
    <property type="entry name" value="EGF-LIKE DOMAIN-CONTAINING PROTEIN-RELATED-RELATED"/>
    <property type="match status" value="1"/>
</dbReference>
<sequence>MINKYSKLLILSLITLSLTFINGQSTDLPLDQVEYDSMVWYVNQYQLGAPFNSSDFCNCKPYIECIITNGRKHINSIYIPDAINLNIKPNPTLLPPKFNLPFLTNYNVEYATTIVDPSVNILELLNDSPKLYFIAIQNDTSITSIPVFKYDMLVNLILQKVGTIQDFSNLKNLTKLVKLQIDSPTSFDRNTTFKYIIDPTLTLLPGEYTFDQNFPIAQLLYLNTERPGNYTFIFNSTTIQKLRVGGTGRMNITFLNTSVIDTLGNKIPAHYTLLIDNAAIDTISYAQINSGFIFTITGAFNLTKPTVTVSINSFPCFLNETSNTKIVCQSGVLIPGNNDVSVNINGQNDLKQIVVQPTYPFITSVTEVGNNHGIIFDNDDSPFTFSFRGNFGPNPVNSTKISISNQPCKVVSVTTEELVCSISIKPGKSLPIVQLTVGKFNYYSNNLMFFYIKQQITSCNGNGKVENGECVCEDGWSGFRCDSQYFTGATDIKHGISSSSPNNANYFNFYVGNQVYQLEVTAIKEMNVMGAEARSFKPQIIATSGGNSFFNLYDEKNHNFGLLTISNIAGAQTAPAFHYELIVNNYTYQSINNHLRLLYSLSVNTVPLPTDECGDFVYTDYRFANDDLEYFRVSQDKTALLINVTAGLESNGRSTYYIKSYTGVNRQTSQVYFDFPYCDYCKQPLEIELLRASDSFHTSCSIDPPTHWELFIYVPLAGILLVGIIVAVILLCKRKLFTNNERFFDFE</sequence>
<dbReference type="Pfam" id="PF01833">
    <property type="entry name" value="TIG"/>
    <property type="match status" value="1"/>
</dbReference>
<dbReference type="GeneID" id="31365225"/>
<dbReference type="CDD" id="cd00603">
    <property type="entry name" value="IPT_PCSR"/>
    <property type="match status" value="2"/>
</dbReference>
<evidence type="ECO:0000256" key="2">
    <source>
        <dbReference type="SAM" id="SignalP"/>
    </source>
</evidence>
<dbReference type="RefSeq" id="XP_020429130.1">
    <property type="nucleotide sequence ID" value="XM_020580543.1"/>
</dbReference>
<proteinExistence type="predicted"/>
<dbReference type="Gene3D" id="2.10.25.10">
    <property type="entry name" value="Laminin"/>
    <property type="match status" value="1"/>
</dbReference>
<evidence type="ECO:0000259" key="3">
    <source>
        <dbReference type="Pfam" id="PF01833"/>
    </source>
</evidence>
<comment type="caution">
    <text evidence="4">The sequence shown here is derived from an EMBL/GenBank/DDBJ whole genome shotgun (WGS) entry which is preliminary data.</text>
</comment>
<feature type="domain" description="IPT/TIG" evidence="3">
    <location>
        <begin position="280"/>
        <end position="349"/>
    </location>
</feature>
<evidence type="ECO:0000256" key="1">
    <source>
        <dbReference type="SAM" id="Phobius"/>
    </source>
</evidence>
<dbReference type="InterPro" id="IPR053331">
    <property type="entry name" value="EGF-like_comC"/>
</dbReference>